<evidence type="ECO:0000256" key="1">
    <source>
        <dbReference type="SAM" id="MobiDB-lite"/>
    </source>
</evidence>
<proteinExistence type="predicted"/>
<feature type="compositionally biased region" description="Pro residues" evidence="1">
    <location>
        <begin position="24"/>
        <end position="34"/>
    </location>
</feature>
<feature type="region of interest" description="Disordered" evidence="1">
    <location>
        <begin position="49"/>
        <end position="68"/>
    </location>
</feature>
<evidence type="ECO:0000313" key="2">
    <source>
        <dbReference type="Proteomes" id="UP000245340"/>
    </source>
</evidence>
<feature type="region of interest" description="Disordered" evidence="1">
    <location>
        <begin position="1"/>
        <end position="37"/>
    </location>
</feature>
<gene>
    <name evidence="3" type="primary">LOC101386770</name>
</gene>
<dbReference type="RefSeq" id="XP_004398146.1">
    <property type="nucleotide sequence ID" value="XM_004398089.1"/>
</dbReference>
<reference evidence="3" key="1">
    <citation type="submission" date="2025-08" db="UniProtKB">
        <authorList>
            <consortium name="RefSeq"/>
        </authorList>
    </citation>
    <scope>IDENTIFICATION</scope>
</reference>
<organism evidence="2 3">
    <name type="scientific">Odobenus rosmarus divergens</name>
    <name type="common">Pacific walrus</name>
    <dbReference type="NCBI Taxonomy" id="9708"/>
    <lineage>
        <taxon>Eukaryota</taxon>
        <taxon>Metazoa</taxon>
        <taxon>Chordata</taxon>
        <taxon>Craniata</taxon>
        <taxon>Vertebrata</taxon>
        <taxon>Euteleostomi</taxon>
        <taxon>Mammalia</taxon>
        <taxon>Eutheria</taxon>
        <taxon>Laurasiatheria</taxon>
        <taxon>Carnivora</taxon>
        <taxon>Caniformia</taxon>
        <taxon>Pinnipedia</taxon>
        <taxon>Odobenidae</taxon>
        <taxon>Odobenus</taxon>
    </lineage>
</organism>
<evidence type="ECO:0000313" key="3">
    <source>
        <dbReference type="RefSeq" id="XP_004398146.1"/>
    </source>
</evidence>
<dbReference type="AlphaFoldDB" id="A0A9B0GF06"/>
<keyword evidence="2" id="KW-1185">Reference proteome</keyword>
<accession>A0A9B0GF06</accession>
<sequence>MPGAVPGSGHPGVAGNSPLGLPFGMPPPPPPAPSIIPFGSLADSISINLPPPPNLHGHQHHLPFAPGTLPPPNLPVSMANPLHPYLPATTTMPSSLPFRPGLGSAAAQSPAIVAAVQDNLLPSASPLPDPGTPLPPDPTALSPGIVTPVPPPQ</sequence>
<dbReference type="Proteomes" id="UP000245340">
    <property type="component" value="Unplaced"/>
</dbReference>
<name>A0A9B0GF06_ODORO</name>
<protein>
    <submittedName>
        <fullName evidence="3">SWI/SNF complex subunit SMARCC2-like</fullName>
    </submittedName>
</protein>
<feature type="region of interest" description="Disordered" evidence="1">
    <location>
        <begin position="121"/>
        <end position="153"/>
    </location>
</feature>
<feature type="compositionally biased region" description="Pro residues" evidence="1">
    <location>
        <begin position="125"/>
        <end position="138"/>
    </location>
</feature>